<keyword evidence="7" id="KW-1185">Reference proteome</keyword>
<reference evidence="6" key="1">
    <citation type="submission" date="2011-09" db="EMBL/GenBank/DDBJ databases">
        <title>The permanent draft genome of Mucilaginibacter paludis DSM 18603.</title>
        <authorList>
            <consortium name="US DOE Joint Genome Institute (JGI-PGF)"/>
            <person name="Lucas S."/>
            <person name="Han J."/>
            <person name="Lapidus A."/>
            <person name="Bruce D."/>
            <person name="Goodwin L."/>
            <person name="Pitluck S."/>
            <person name="Peters L."/>
            <person name="Kyrpides N."/>
            <person name="Mavromatis K."/>
            <person name="Ivanova N."/>
            <person name="Mikhailova N."/>
            <person name="Held B."/>
            <person name="Detter J.C."/>
            <person name="Tapia R."/>
            <person name="Han C."/>
            <person name="Land M."/>
            <person name="Hauser L."/>
            <person name="Markowitz V."/>
            <person name="Cheng J.-F."/>
            <person name="Hugenholtz P."/>
            <person name="Woyke T."/>
            <person name="Wu D."/>
            <person name="Tindall B."/>
            <person name="Brambilla E."/>
            <person name="Klenk H.-P."/>
            <person name="Eisen J.A."/>
        </authorList>
    </citation>
    <scope>NUCLEOTIDE SEQUENCE [LARGE SCALE GENOMIC DNA]</scope>
    <source>
        <strain evidence="6">DSM 18603</strain>
    </source>
</reference>
<dbReference type="SUPFAM" id="SSF54060">
    <property type="entry name" value="His-Me finger endonucleases"/>
    <property type="match status" value="1"/>
</dbReference>
<feature type="domain" description="DNA/RNA non-specific endonuclease/pyrophosphatase/phosphodiesterase" evidence="5">
    <location>
        <begin position="241"/>
        <end position="451"/>
    </location>
</feature>
<dbReference type="Gene3D" id="2.60.120.260">
    <property type="entry name" value="Galactose-binding domain-like"/>
    <property type="match status" value="1"/>
</dbReference>
<sequence length="466" mass="48858">MKFNKLLIFPLAVAAMLVSCSKEGSAPASDQALTPFSVESPTGGTMRISAITQTFSETFESGSKTAYAAADVTFSSGSWNLSNALVGTSTSDAKNGSKSVRIQTTGVLSMNFDVTTGASTVTVKHAAFGSDGSSTWGLWMSANGGSSYTQVGSTITTSSTTLATATFTVNTSGTLRFQIRKATGSSTRINIDDFTINSYDSGSGGTGGGAGSTGDNSNMLLGNPSNATTSIVTDYNNYLYDHTYYTQSYNRDKGEPNWTCWYVGSTSLGSTARQDDFRADTNLPSGWYQVGASSYSGSGFDRGHNCPSADRTSTVAANQATFLMDNMVPQAPNNNQQTWGNLEDYGRSLVNAGNEIYVIMGSYGTGGTGSSGSANTVDGGHVNVPAHIWKVIVVLPNGDNDLSRITTSTRVIAVDTPNINTVSSDWTQYITTIQSIENATGYTLLSALPTSVRTALETKVDAGVVN</sequence>
<dbReference type="AlphaFoldDB" id="H1Y4G7"/>
<feature type="binding site" evidence="2">
    <location>
        <position position="335"/>
    </location>
    <ligand>
        <name>Mg(2+)</name>
        <dbReference type="ChEBI" id="CHEBI:18420"/>
        <note>catalytic</note>
    </ligand>
</feature>
<dbReference type="InterPro" id="IPR001604">
    <property type="entry name" value="Endo_G_ENPP1-like_dom"/>
</dbReference>
<evidence type="ECO:0000313" key="6">
    <source>
        <dbReference type="EMBL" id="EHQ26751.1"/>
    </source>
</evidence>
<dbReference type="PROSITE" id="PS51257">
    <property type="entry name" value="PROKAR_LIPOPROTEIN"/>
    <property type="match status" value="1"/>
</dbReference>
<dbReference type="GO" id="GO:0016787">
    <property type="term" value="F:hydrolase activity"/>
    <property type="evidence" value="ECO:0007669"/>
    <property type="project" value="InterPro"/>
</dbReference>
<dbReference type="InterPro" id="IPR044925">
    <property type="entry name" value="His-Me_finger_sf"/>
</dbReference>
<feature type="domain" description="ENPP1-3/EXOG-like endonuclease/phosphodiesterase" evidence="4">
    <location>
        <begin position="242"/>
        <end position="451"/>
    </location>
</feature>
<keyword evidence="6" id="KW-0378">Hydrolase</keyword>
<dbReference type="PANTHER" id="PTHR13966:SF5">
    <property type="entry name" value="ENDONUCLEASE G, MITOCHONDRIAL"/>
    <property type="match status" value="1"/>
</dbReference>
<evidence type="ECO:0000259" key="5">
    <source>
        <dbReference type="SMART" id="SM00892"/>
    </source>
</evidence>
<dbReference type="SMART" id="SM00477">
    <property type="entry name" value="NUC"/>
    <property type="match status" value="1"/>
</dbReference>
<feature type="chain" id="PRO_5003558253" evidence="3">
    <location>
        <begin position="22"/>
        <end position="466"/>
    </location>
</feature>
<feature type="active site" description="Proton acceptor" evidence="1">
    <location>
        <position position="304"/>
    </location>
</feature>
<dbReference type="STRING" id="714943.Mucpa_2637"/>
<evidence type="ECO:0000256" key="2">
    <source>
        <dbReference type="PIRSR" id="PIRSR640255-2"/>
    </source>
</evidence>
<dbReference type="GO" id="GO:0003676">
    <property type="term" value="F:nucleic acid binding"/>
    <property type="evidence" value="ECO:0007669"/>
    <property type="project" value="InterPro"/>
</dbReference>
<dbReference type="Proteomes" id="UP000002774">
    <property type="component" value="Chromosome"/>
</dbReference>
<dbReference type="HOGENOM" id="CLU_626484_0_0_10"/>
<gene>
    <name evidence="6" type="ORF">Mucpa_2637</name>
</gene>
<dbReference type="GO" id="GO:0046872">
    <property type="term" value="F:metal ion binding"/>
    <property type="evidence" value="ECO:0007669"/>
    <property type="project" value="UniProtKB-KW"/>
</dbReference>
<dbReference type="SMART" id="SM00892">
    <property type="entry name" value="Endonuclease_NS"/>
    <property type="match status" value="1"/>
</dbReference>
<keyword evidence="3" id="KW-0732">Signal</keyword>
<dbReference type="GO" id="GO:0004519">
    <property type="term" value="F:endonuclease activity"/>
    <property type="evidence" value="ECO:0007669"/>
    <property type="project" value="UniProtKB-KW"/>
</dbReference>
<dbReference type="eggNOG" id="COG1864">
    <property type="taxonomic scope" value="Bacteria"/>
</dbReference>
<name>H1Y4G7_9SPHI</name>
<evidence type="ECO:0000259" key="4">
    <source>
        <dbReference type="SMART" id="SM00477"/>
    </source>
</evidence>
<organism evidence="6 7">
    <name type="scientific">Mucilaginibacter paludis DSM 18603</name>
    <dbReference type="NCBI Taxonomy" id="714943"/>
    <lineage>
        <taxon>Bacteria</taxon>
        <taxon>Pseudomonadati</taxon>
        <taxon>Bacteroidota</taxon>
        <taxon>Sphingobacteriia</taxon>
        <taxon>Sphingobacteriales</taxon>
        <taxon>Sphingobacteriaceae</taxon>
        <taxon>Mucilaginibacter</taxon>
    </lineage>
</organism>
<proteinExistence type="predicted"/>
<keyword evidence="6" id="KW-0255">Endonuclease</keyword>
<dbReference type="InterPro" id="IPR044929">
    <property type="entry name" value="DNA/RNA_non-sp_Endonuclease_sf"/>
</dbReference>
<accession>H1Y4G7</accession>
<dbReference type="Pfam" id="PF01223">
    <property type="entry name" value="Endonuclease_NS"/>
    <property type="match status" value="1"/>
</dbReference>
<dbReference type="CDD" id="cd00091">
    <property type="entry name" value="NUC"/>
    <property type="match status" value="1"/>
</dbReference>
<evidence type="ECO:0000256" key="3">
    <source>
        <dbReference type="SAM" id="SignalP"/>
    </source>
</evidence>
<dbReference type="EMBL" id="CM001403">
    <property type="protein sequence ID" value="EHQ26751.1"/>
    <property type="molecule type" value="Genomic_DNA"/>
</dbReference>
<dbReference type="Gene3D" id="3.40.570.10">
    <property type="entry name" value="Extracellular Endonuclease, subunit A"/>
    <property type="match status" value="1"/>
</dbReference>
<keyword evidence="2" id="KW-0479">Metal-binding</keyword>
<evidence type="ECO:0000256" key="1">
    <source>
        <dbReference type="PIRSR" id="PIRSR640255-1"/>
    </source>
</evidence>
<dbReference type="RefSeq" id="WP_008506923.1">
    <property type="nucleotide sequence ID" value="NZ_CM001403.1"/>
</dbReference>
<evidence type="ECO:0000313" key="7">
    <source>
        <dbReference type="Proteomes" id="UP000002774"/>
    </source>
</evidence>
<dbReference type="InterPro" id="IPR020821">
    <property type="entry name" value="ENPP1-3/EXOG-like_nuc-like"/>
</dbReference>
<protein>
    <submittedName>
        <fullName evidence="6">DNA/RNA non-specific endonuclease</fullName>
    </submittedName>
</protein>
<dbReference type="InterPro" id="IPR040255">
    <property type="entry name" value="Non-specific_endonuclease"/>
</dbReference>
<dbReference type="PANTHER" id="PTHR13966">
    <property type="entry name" value="ENDONUCLEASE RELATED"/>
    <property type="match status" value="1"/>
</dbReference>
<keyword evidence="6" id="KW-0540">Nuclease</keyword>
<feature type="signal peptide" evidence="3">
    <location>
        <begin position="1"/>
        <end position="21"/>
    </location>
</feature>